<dbReference type="PANTHER" id="PTHR12651:SF1">
    <property type="entry name" value="26S PROTEASOME NON-ATPASE REGULATORY SUBUNIT 9"/>
    <property type="match status" value="1"/>
</dbReference>
<gene>
    <name evidence="5" type="ORF">P5673_009491</name>
</gene>
<dbReference type="SUPFAM" id="SSF50156">
    <property type="entry name" value="PDZ domain-like"/>
    <property type="match status" value="1"/>
</dbReference>
<keyword evidence="2" id="KW-0143">Chaperone</keyword>
<keyword evidence="5" id="KW-0647">Proteasome</keyword>
<protein>
    <submittedName>
        <fullName evidence="5">26S proteasome non-ATPase regulatory subunit 9</fullName>
    </submittedName>
</protein>
<reference evidence="5" key="2">
    <citation type="journal article" date="2023" name="Science">
        <title>Genomic signatures of disease resistance in endangered staghorn corals.</title>
        <authorList>
            <person name="Vollmer S.V."/>
            <person name="Selwyn J.D."/>
            <person name="Despard B.A."/>
            <person name="Roesel C.L."/>
        </authorList>
    </citation>
    <scope>NUCLEOTIDE SEQUENCE</scope>
    <source>
        <strain evidence="5">K2</strain>
    </source>
</reference>
<evidence type="ECO:0000259" key="4">
    <source>
        <dbReference type="Pfam" id="PF18265"/>
    </source>
</evidence>
<keyword evidence="3" id="KW-0175">Coiled coil</keyword>
<keyword evidence="6" id="KW-1185">Reference proteome</keyword>
<dbReference type="PANTHER" id="PTHR12651">
    <property type="entry name" value="26S PROTEASOME NON-ATPASE REGULATORY SUBUNIT 9"/>
    <property type="match status" value="1"/>
</dbReference>
<dbReference type="InterPro" id="IPR035269">
    <property type="entry name" value="PSMD9"/>
</dbReference>
<feature type="domain" description="Nas2 N-terminal" evidence="4">
    <location>
        <begin position="59"/>
        <end position="138"/>
    </location>
</feature>
<comment type="caution">
    <text evidence="5">The sequence shown here is derived from an EMBL/GenBank/DDBJ whole genome shotgun (WGS) entry which is preliminary data.</text>
</comment>
<dbReference type="EMBL" id="JARQWQ010000016">
    <property type="protein sequence ID" value="KAK2566809.1"/>
    <property type="molecule type" value="Genomic_DNA"/>
</dbReference>
<dbReference type="GO" id="GO:0005634">
    <property type="term" value="C:nucleus"/>
    <property type="evidence" value="ECO:0007669"/>
    <property type="project" value="TreeGrafter"/>
</dbReference>
<dbReference type="GO" id="GO:0070682">
    <property type="term" value="P:proteasome regulatory particle assembly"/>
    <property type="evidence" value="ECO:0007669"/>
    <property type="project" value="InterPro"/>
</dbReference>
<comment type="similarity">
    <text evidence="1">Belongs to the proteasome subunit p27 family.</text>
</comment>
<evidence type="ECO:0000256" key="2">
    <source>
        <dbReference type="ARBA" id="ARBA00023186"/>
    </source>
</evidence>
<dbReference type="FunFam" id="2.30.42.10:FF:000107">
    <property type="entry name" value="26S proteasome non-ATPase regulatory subunit 9"/>
    <property type="match status" value="1"/>
</dbReference>
<reference evidence="5" key="1">
    <citation type="journal article" date="2023" name="G3 (Bethesda)">
        <title>Whole genome assembly and annotation of the endangered Caribbean coral Acropora cervicornis.</title>
        <authorList>
            <person name="Selwyn J.D."/>
            <person name="Vollmer S.V."/>
        </authorList>
    </citation>
    <scope>NUCLEOTIDE SEQUENCE</scope>
    <source>
        <strain evidence="5">K2</strain>
    </source>
</reference>
<proteinExistence type="inferred from homology"/>
<sequence length="242" mass="27269">NSLGSLALYNKAGTWGSFEHTGTGTAAARKERVVLRIWSHQLLSCLLFFKMADVSVKKVKELMAKKEAIEKEIKEFQDVLNSQKNVGMHEKLIDDENYPRSDIDVYTVRVARNRIICLQNDHQALMKEIEKGIHEIHARAREKKENERQTEEDKTVEDIASKLKAFLRVDSVAEGSPSSQAVGDHILKFGSITGDNYNDMKDISSVVQHSKGIPLSVTVKREERTHTLSLTPNTWNGRGLLG</sequence>
<dbReference type="Gene3D" id="6.10.140.1710">
    <property type="match status" value="1"/>
</dbReference>
<dbReference type="Gene3D" id="2.30.42.10">
    <property type="match status" value="1"/>
</dbReference>
<evidence type="ECO:0000256" key="3">
    <source>
        <dbReference type="SAM" id="Coils"/>
    </source>
</evidence>
<dbReference type="GO" id="GO:0000502">
    <property type="term" value="C:proteasome complex"/>
    <property type="evidence" value="ECO:0007669"/>
    <property type="project" value="UniProtKB-KW"/>
</dbReference>
<dbReference type="InterPro" id="IPR040815">
    <property type="entry name" value="Nas2_N"/>
</dbReference>
<organism evidence="5 6">
    <name type="scientific">Acropora cervicornis</name>
    <name type="common">Staghorn coral</name>
    <dbReference type="NCBI Taxonomy" id="6130"/>
    <lineage>
        <taxon>Eukaryota</taxon>
        <taxon>Metazoa</taxon>
        <taxon>Cnidaria</taxon>
        <taxon>Anthozoa</taxon>
        <taxon>Hexacorallia</taxon>
        <taxon>Scleractinia</taxon>
        <taxon>Astrocoeniina</taxon>
        <taxon>Acroporidae</taxon>
        <taxon>Acropora</taxon>
    </lineage>
</organism>
<evidence type="ECO:0000313" key="5">
    <source>
        <dbReference type="EMBL" id="KAK2566809.1"/>
    </source>
</evidence>
<name>A0AAD9VA37_ACRCE</name>
<accession>A0AAD9VA37</accession>
<evidence type="ECO:0000256" key="1">
    <source>
        <dbReference type="ARBA" id="ARBA00005256"/>
    </source>
</evidence>
<dbReference type="AlphaFoldDB" id="A0AAD9VA37"/>
<dbReference type="InterPro" id="IPR036034">
    <property type="entry name" value="PDZ_sf"/>
</dbReference>
<evidence type="ECO:0000313" key="6">
    <source>
        <dbReference type="Proteomes" id="UP001249851"/>
    </source>
</evidence>
<dbReference type="Pfam" id="PF18265">
    <property type="entry name" value="Nas2_N"/>
    <property type="match status" value="1"/>
</dbReference>
<dbReference type="GO" id="GO:0005737">
    <property type="term" value="C:cytoplasm"/>
    <property type="evidence" value="ECO:0007669"/>
    <property type="project" value="TreeGrafter"/>
</dbReference>
<dbReference type="Proteomes" id="UP001249851">
    <property type="component" value="Unassembled WGS sequence"/>
</dbReference>
<feature type="coiled-coil region" evidence="3">
    <location>
        <begin position="52"/>
        <end position="86"/>
    </location>
</feature>
<feature type="non-terminal residue" evidence="5">
    <location>
        <position position="1"/>
    </location>
</feature>